<keyword evidence="2" id="KW-1185">Reference proteome</keyword>
<dbReference type="Proteomes" id="UP000828101">
    <property type="component" value="Segment"/>
</dbReference>
<protein>
    <submittedName>
        <fullName evidence="1">Uncharacterized protein</fullName>
    </submittedName>
</protein>
<sequence>MTKEWLKQFEGKTIKEITADGYEMKIQFEETKDILFVQGEHEFVGIDVDMIKNGEEFDCIYKVVGGENGVEMFMSIESLTKQYEQIGTTEGDWLHKALQGQPRLKGLCGAFHDGMDGEYHVIRYETPEVYDALSR</sequence>
<reference evidence="1 2" key="1">
    <citation type="submission" date="2021-10" db="EMBL/GenBank/DDBJ databases">
        <authorList>
            <person name="James R."/>
            <person name="Lavering E.D."/>
            <person name="Fairholm J.D."/>
            <person name="Ogilvie B.H."/>
            <person name="Thurgood T.L."/>
            <person name="Hyer A."/>
            <person name="Robison R.A."/>
            <person name="Grose J.H."/>
        </authorList>
    </citation>
    <scope>NUCLEOTIDE SEQUENCE [LARGE SCALE GENOMIC DNA]</scope>
</reference>
<evidence type="ECO:0000313" key="2">
    <source>
        <dbReference type="Proteomes" id="UP000828101"/>
    </source>
</evidence>
<dbReference type="EMBL" id="OK499994">
    <property type="protein sequence ID" value="UGO51385.1"/>
    <property type="molecule type" value="Genomic_DNA"/>
</dbReference>
<gene>
    <name evidence="1" type="ORF">SKYWALKER_228</name>
</gene>
<accession>A0AAE8YW25</accession>
<name>A0AAE8YW25_9CAUD</name>
<organism evidence="1 2">
    <name type="scientific">Bacillus phage vB_BanS_Skywalker</name>
    <dbReference type="NCBI Taxonomy" id="2894789"/>
    <lineage>
        <taxon>Viruses</taxon>
        <taxon>Duplodnaviria</taxon>
        <taxon>Heunggongvirae</taxon>
        <taxon>Uroviricota</taxon>
        <taxon>Caudoviricetes</taxon>
        <taxon>Joanripponvirinae</taxon>
        <taxon>Tsamsavirus</taxon>
        <taxon>Tsamsavirus skywalker</taxon>
    </lineage>
</organism>
<proteinExistence type="predicted"/>
<evidence type="ECO:0000313" key="1">
    <source>
        <dbReference type="EMBL" id="UGO51385.1"/>
    </source>
</evidence>